<evidence type="ECO:0000313" key="4">
    <source>
        <dbReference type="EMBL" id="KAA6394055.1"/>
    </source>
</evidence>
<gene>
    <name evidence="4" type="ORF">EZS28_010419</name>
</gene>
<protein>
    <submittedName>
        <fullName evidence="4">Putative serine/threonine-protein kinase ATG1t</fullName>
    </submittedName>
</protein>
<evidence type="ECO:0000259" key="3">
    <source>
        <dbReference type="PROSITE" id="PS50011"/>
    </source>
</evidence>
<dbReference type="Gene3D" id="1.10.510.10">
    <property type="entry name" value="Transferase(Phosphotransferase) domain 1"/>
    <property type="match status" value="1"/>
</dbReference>
<organism evidence="4 5">
    <name type="scientific">Streblomastix strix</name>
    <dbReference type="NCBI Taxonomy" id="222440"/>
    <lineage>
        <taxon>Eukaryota</taxon>
        <taxon>Metamonada</taxon>
        <taxon>Preaxostyla</taxon>
        <taxon>Oxymonadida</taxon>
        <taxon>Streblomastigidae</taxon>
        <taxon>Streblomastix</taxon>
    </lineage>
</organism>
<name>A0A5J4WIB7_9EUKA</name>
<dbReference type="InterPro" id="IPR000719">
    <property type="entry name" value="Prot_kinase_dom"/>
</dbReference>
<dbReference type="AlphaFoldDB" id="A0A5J4WIB7"/>
<keyword evidence="1" id="KW-0547">Nucleotide-binding</keyword>
<evidence type="ECO:0000256" key="1">
    <source>
        <dbReference type="ARBA" id="ARBA00022741"/>
    </source>
</evidence>
<accession>A0A5J4WIB7</accession>
<proteinExistence type="predicted"/>
<dbReference type="FunFam" id="3.30.200.20:FF:000042">
    <property type="entry name" value="Aurora kinase A"/>
    <property type="match status" value="1"/>
</dbReference>
<dbReference type="PROSITE" id="PS50011">
    <property type="entry name" value="PROTEIN_KINASE_DOM"/>
    <property type="match status" value="1"/>
</dbReference>
<comment type="caution">
    <text evidence="4">The sequence shown here is derived from an EMBL/GenBank/DDBJ whole genome shotgun (WGS) entry which is preliminary data.</text>
</comment>
<keyword evidence="4" id="KW-0418">Kinase</keyword>
<dbReference type="SUPFAM" id="SSF56112">
    <property type="entry name" value="Protein kinase-like (PK-like)"/>
    <property type="match status" value="1"/>
</dbReference>
<dbReference type="InterPro" id="IPR011009">
    <property type="entry name" value="Kinase-like_dom_sf"/>
</dbReference>
<keyword evidence="4" id="KW-0808">Transferase</keyword>
<dbReference type="PROSITE" id="PS00108">
    <property type="entry name" value="PROTEIN_KINASE_ST"/>
    <property type="match status" value="1"/>
</dbReference>
<dbReference type="SMART" id="SM00220">
    <property type="entry name" value="S_TKc"/>
    <property type="match status" value="1"/>
</dbReference>
<dbReference type="Pfam" id="PF00069">
    <property type="entry name" value="Pkinase"/>
    <property type="match status" value="1"/>
</dbReference>
<feature type="domain" description="Protein kinase" evidence="3">
    <location>
        <begin position="12"/>
        <end position="244"/>
    </location>
</feature>
<dbReference type="Proteomes" id="UP000324800">
    <property type="component" value="Unassembled WGS sequence"/>
</dbReference>
<keyword evidence="2" id="KW-0067">ATP-binding</keyword>
<dbReference type="EMBL" id="SNRW01002058">
    <property type="protein sequence ID" value="KAA6394055.1"/>
    <property type="molecule type" value="Genomic_DNA"/>
</dbReference>
<evidence type="ECO:0000256" key="2">
    <source>
        <dbReference type="ARBA" id="ARBA00022840"/>
    </source>
</evidence>
<dbReference type="GO" id="GO:0004672">
    <property type="term" value="F:protein kinase activity"/>
    <property type="evidence" value="ECO:0007669"/>
    <property type="project" value="InterPro"/>
</dbReference>
<evidence type="ECO:0000313" key="5">
    <source>
        <dbReference type="Proteomes" id="UP000324800"/>
    </source>
</evidence>
<reference evidence="4 5" key="1">
    <citation type="submission" date="2019-03" db="EMBL/GenBank/DDBJ databases">
        <title>Single cell metagenomics reveals metabolic interactions within the superorganism composed of flagellate Streblomastix strix and complex community of Bacteroidetes bacteria on its surface.</title>
        <authorList>
            <person name="Treitli S.C."/>
            <person name="Kolisko M."/>
            <person name="Husnik F."/>
            <person name="Keeling P."/>
            <person name="Hampl V."/>
        </authorList>
    </citation>
    <scope>NUCLEOTIDE SEQUENCE [LARGE SCALE GENOMIC DNA]</scope>
    <source>
        <strain evidence="4">ST1C</strain>
    </source>
</reference>
<dbReference type="OrthoDB" id="346907at2759"/>
<dbReference type="GO" id="GO:0005524">
    <property type="term" value="F:ATP binding"/>
    <property type="evidence" value="ECO:0007669"/>
    <property type="project" value="UniProtKB-KW"/>
</dbReference>
<sequence length="244" mass="28073">MSKESKNRYDAYLLIEPIAGGAFGTVYKAKRRTDGVMFAIKEVEYGNQEEEDEIMREVAILATIHHENIVNLEEAFKHDEFIYMVMEYCGGGNLYDFLSLKRRNHEIVSEEDARQILWQLATAFDYLQNQCGILHRDLKPENVLFTHNGTAKIGDFGLSTQIRRDQTSKTMCGTPLYLAPELVLKQKQGFPADIWGVSGRVVKEISPQYYSRDFISLLRDMRDLVPERRPTPGDIIARLAQMMQ</sequence>
<dbReference type="InterPro" id="IPR008271">
    <property type="entry name" value="Ser/Thr_kinase_AS"/>
</dbReference>
<dbReference type="GO" id="GO:0005634">
    <property type="term" value="C:nucleus"/>
    <property type="evidence" value="ECO:0007669"/>
    <property type="project" value="TreeGrafter"/>
</dbReference>
<dbReference type="PANTHER" id="PTHR24345">
    <property type="entry name" value="SERINE/THREONINE-PROTEIN KINASE PLK"/>
    <property type="match status" value="1"/>
</dbReference>